<dbReference type="PANTHER" id="PTHR42986:SF1">
    <property type="entry name" value="BENZALDEHYDE DEHYDROGENASE YFMT"/>
    <property type="match status" value="1"/>
</dbReference>
<dbReference type="InterPro" id="IPR016163">
    <property type="entry name" value="Ald_DH_C"/>
</dbReference>
<dbReference type="InterPro" id="IPR016161">
    <property type="entry name" value="Ald_DH/histidinol_DH"/>
</dbReference>
<organism evidence="7 8">
    <name type="scientific">Streptomyces rubradiris</name>
    <name type="common">Streptomyces achromogenes subsp. rubradiris</name>
    <dbReference type="NCBI Taxonomy" id="285531"/>
    <lineage>
        <taxon>Bacteria</taxon>
        <taxon>Bacillati</taxon>
        <taxon>Actinomycetota</taxon>
        <taxon>Actinomycetes</taxon>
        <taxon>Kitasatosporales</taxon>
        <taxon>Streptomycetaceae</taxon>
        <taxon>Streptomyces</taxon>
    </lineage>
</organism>
<proteinExistence type="inferred from homology"/>
<dbReference type="Proteomes" id="UP000646738">
    <property type="component" value="Unassembled WGS sequence"/>
</dbReference>
<dbReference type="Pfam" id="PF00171">
    <property type="entry name" value="Aldedh"/>
    <property type="match status" value="1"/>
</dbReference>
<evidence type="ECO:0000313" key="8">
    <source>
        <dbReference type="Proteomes" id="UP000646738"/>
    </source>
</evidence>
<evidence type="ECO:0000259" key="6">
    <source>
        <dbReference type="Pfam" id="PF00171"/>
    </source>
</evidence>
<gene>
    <name evidence="7" type="ORF">Srubr_60630</name>
</gene>
<dbReference type="PROSITE" id="PS00070">
    <property type="entry name" value="ALDEHYDE_DEHYDR_CYS"/>
    <property type="match status" value="1"/>
</dbReference>
<name>A0ABQ3RK30_STRRR</name>
<dbReference type="PANTHER" id="PTHR42986">
    <property type="entry name" value="BENZALDEHYDE DEHYDROGENASE YFMT"/>
    <property type="match status" value="1"/>
</dbReference>
<dbReference type="CDD" id="cd07151">
    <property type="entry name" value="ALDH_HBenzADH"/>
    <property type="match status" value="1"/>
</dbReference>
<evidence type="ECO:0000256" key="2">
    <source>
        <dbReference type="ARBA" id="ARBA00023002"/>
    </source>
</evidence>
<feature type="active site" evidence="4">
    <location>
        <position position="254"/>
    </location>
</feature>
<evidence type="ECO:0000256" key="5">
    <source>
        <dbReference type="RuleBase" id="RU003345"/>
    </source>
</evidence>
<dbReference type="EMBL" id="BNEA01000015">
    <property type="protein sequence ID" value="GHI56217.1"/>
    <property type="molecule type" value="Genomic_DNA"/>
</dbReference>
<evidence type="ECO:0000256" key="3">
    <source>
        <dbReference type="ARBA" id="ARBA00023027"/>
    </source>
</evidence>
<dbReference type="InterPro" id="IPR016160">
    <property type="entry name" value="Ald_DH_CS_CYS"/>
</dbReference>
<dbReference type="Gene3D" id="3.40.605.10">
    <property type="entry name" value="Aldehyde Dehydrogenase, Chain A, domain 1"/>
    <property type="match status" value="1"/>
</dbReference>
<sequence length="486" mass="52436">MSSYFSDLAQQYIDGEWRPGTGSWDVIDFNPYNDEKLASITVATVEEVDLAYRAAARAQKEWAETNPYTRRAVFERALRLVEDREQEIADLIIAELGGTRVKAAFELHLAKEFLRESIHLALRPEGRILPSPVDGKENRVYRVPVGVVGVISPFNFPFLLSLKSVAPALALGNGVVLKPHQNTPIAGGTLIAKIFEDAGLPGGLLNVLVTDIAEIGDAFLEHPVPKVISFTGSDKVGRHVATVCARHFKRSVLELGGNSALVVLDDADIDYAVDAAVFSRFVHQGQVCMAANRVLVDRSVQEEFTEKFVAKVRSLKTGDPRDPQTVIGPMINSAQAAAISGTVEQAIAEGATALVHGGTTNNLVEPSVLTGVPAESPLLQQEVFGPVVFLIPFDGEEDAVRIVNGTPYGLSGAVHTGDIERGVAFAKRIDTGMFHVNDGTVHDEPIVPFGGEKHSGVGRLNGETTMEAFTTVKWISIQHGRSGFPF</sequence>
<evidence type="ECO:0000256" key="1">
    <source>
        <dbReference type="ARBA" id="ARBA00009986"/>
    </source>
</evidence>
<keyword evidence="2 5" id="KW-0560">Oxidoreductase</keyword>
<evidence type="ECO:0000256" key="4">
    <source>
        <dbReference type="PROSITE-ProRule" id="PRU10007"/>
    </source>
</evidence>
<comment type="similarity">
    <text evidence="1 5">Belongs to the aldehyde dehydrogenase family.</text>
</comment>
<evidence type="ECO:0000313" key="7">
    <source>
        <dbReference type="EMBL" id="GHI56217.1"/>
    </source>
</evidence>
<dbReference type="InterPro" id="IPR015590">
    <property type="entry name" value="Aldehyde_DH_dom"/>
</dbReference>
<dbReference type="RefSeq" id="WP_189997863.1">
    <property type="nucleotide sequence ID" value="NZ_BNCB01000017.1"/>
</dbReference>
<dbReference type="InterPro" id="IPR016162">
    <property type="entry name" value="Ald_DH_N"/>
</dbReference>
<keyword evidence="3" id="KW-0520">NAD</keyword>
<comment type="caution">
    <text evidence="7">The sequence shown here is derived from an EMBL/GenBank/DDBJ whole genome shotgun (WGS) entry which is preliminary data.</text>
</comment>
<feature type="domain" description="Aldehyde dehydrogenase" evidence="6">
    <location>
        <begin position="26"/>
        <end position="475"/>
    </location>
</feature>
<dbReference type="Gene3D" id="3.40.309.10">
    <property type="entry name" value="Aldehyde Dehydrogenase, Chain A, domain 2"/>
    <property type="match status" value="1"/>
</dbReference>
<dbReference type="PROSITE" id="PS00687">
    <property type="entry name" value="ALDEHYDE_DEHYDR_GLU"/>
    <property type="match status" value="1"/>
</dbReference>
<protein>
    <submittedName>
        <fullName evidence="7">Aldehyde dehydrogenase</fullName>
    </submittedName>
</protein>
<accession>A0ABQ3RK30</accession>
<dbReference type="InterPro" id="IPR029510">
    <property type="entry name" value="Ald_DH_CS_GLU"/>
</dbReference>
<keyword evidence="8" id="KW-1185">Reference proteome</keyword>
<reference evidence="8" key="1">
    <citation type="submission" date="2023-07" db="EMBL/GenBank/DDBJ databases">
        <title>Whole genome shotgun sequence of Streptomyces achromogenes subsp. rubradiris NBRC 14000.</title>
        <authorList>
            <person name="Komaki H."/>
            <person name="Tamura T."/>
        </authorList>
    </citation>
    <scope>NUCLEOTIDE SEQUENCE [LARGE SCALE GENOMIC DNA]</scope>
    <source>
        <strain evidence="8">NBRC 14000</strain>
    </source>
</reference>
<dbReference type="SUPFAM" id="SSF53720">
    <property type="entry name" value="ALDH-like"/>
    <property type="match status" value="1"/>
</dbReference>